<reference evidence="2 3" key="1">
    <citation type="submission" date="2019-12" db="EMBL/GenBank/DDBJ databases">
        <title>Draft Genome Sequence of Bifidobacterium adolescentis ZJ2.</title>
        <authorList>
            <person name="Jin Z."/>
        </authorList>
    </citation>
    <scope>NUCLEOTIDE SEQUENCE [LARGE SCALE GENOMIC DNA]</scope>
    <source>
        <strain evidence="2 3">ZJ2</strain>
    </source>
</reference>
<dbReference type="AlphaFoldDB" id="A0A6I6QYM3"/>
<gene>
    <name evidence="2" type="ORF">F3K97_05520</name>
</gene>
<feature type="transmembrane region" description="Helical" evidence="1">
    <location>
        <begin position="59"/>
        <end position="79"/>
    </location>
</feature>
<sequence length="187" mass="19784">MIDMNDWLKAWDAYYTPAQTLSDGDVAWVCLVGGGIMALVFAVLAVVSFLRHGARGNPLVVLFAIGASTALFFCISDGLCQLPKVGADDTKVATATVSAARRPPDGFGEQLERVTGVEYLSCSTGPLGIEDLGTLAGLPSKDRYTCRFVTKDGCLVENGRLVVDHDHGRVGLFDGDGKAVISGKESK</sequence>
<accession>A0A6I6QYM3</accession>
<evidence type="ECO:0000256" key="1">
    <source>
        <dbReference type="SAM" id="Phobius"/>
    </source>
</evidence>
<proteinExistence type="predicted"/>
<evidence type="ECO:0000313" key="2">
    <source>
        <dbReference type="EMBL" id="QHB62776.1"/>
    </source>
</evidence>
<keyword evidence="1" id="KW-0472">Membrane</keyword>
<feature type="transmembrane region" description="Helical" evidence="1">
    <location>
        <begin position="26"/>
        <end position="47"/>
    </location>
</feature>
<dbReference type="Proteomes" id="UP000464884">
    <property type="component" value="Chromosome"/>
</dbReference>
<name>A0A6I6QYM3_BIFAD</name>
<protein>
    <submittedName>
        <fullName evidence="2">Uncharacterized protein</fullName>
    </submittedName>
</protein>
<evidence type="ECO:0000313" key="3">
    <source>
        <dbReference type="Proteomes" id="UP000464884"/>
    </source>
</evidence>
<dbReference type="RefSeq" id="WP_159140672.1">
    <property type="nucleotide sequence ID" value="NZ_CP047129.1"/>
</dbReference>
<keyword evidence="1" id="KW-1133">Transmembrane helix</keyword>
<organism evidence="2 3">
    <name type="scientific">Bifidobacterium adolescentis</name>
    <dbReference type="NCBI Taxonomy" id="1680"/>
    <lineage>
        <taxon>Bacteria</taxon>
        <taxon>Bacillati</taxon>
        <taxon>Actinomycetota</taxon>
        <taxon>Actinomycetes</taxon>
        <taxon>Bifidobacteriales</taxon>
        <taxon>Bifidobacteriaceae</taxon>
        <taxon>Bifidobacterium</taxon>
    </lineage>
</organism>
<dbReference type="EMBL" id="CP047129">
    <property type="protein sequence ID" value="QHB62776.1"/>
    <property type="molecule type" value="Genomic_DNA"/>
</dbReference>
<keyword evidence="1" id="KW-0812">Transmembrane</keyword>